<evidence type="ECO:0000256" key="11">
    <source>
        <dbReference type="SAM" id="MobiDB-lite"/>
    </source>
</evidence>
<evidence type="ECO:0000256" key="7">
    <source>
        <dbReference type="ARBA" id="ARBA00023288"/>
    </source>
</evidence>
<dbReference type="GO" id="GO:0006612">
    <property type="term" value="P:protein targeting to membrane"/>
    <property type="evidence" value="ECO:0007669"/>
    <property type="project" value="TreeGrafter"/>
</dbReference>
<comment type="caution">
    <text evidence="13">The sequence shown here is derived from an EMBL/GenBank/DDBJ whole genome shotgun (WGS) entry which is preliminary data.</text>
</comment>
<dbReference type="GO" id="GO:0005794">
    <property type="term" value="C:Golgi apparatus"/>
    <property type="evidence" value="ECO:0007669"/>
    <property type="project" value="TreeGrafter"/>
</dbReference>
<evidence type="ECO:0000256" key="2">
    <source>
        <dbReference type="ARBA" id="ARBA00022679"/>
    </source>
</evidence>
<evidence type="ECO:0000313" key="14">
    <source>
        <dbReference type="Proteomes" id="UP001146793"/>
    </source>
</evidence>
<keyword evidence="4 10" id="KW-1133">Transmembrane helix</keyword>
<feature type="region of interest" description="Disordered" evidence="11">
    <location>
        <begin position="361"/>
        <end position="388"/>
    </location>
</feature>
<proteinExistence type="inferred from homology"/>
<dbReference type="PANTHER" id="PTHR22883:SF43">
    <property type="entry name" value="PALMITOYLTRANSFERASE APP"/>
    <property type="match status" value="1"/>
</dbReference>
<comment type="domain">
    <text evidence="10">The DHHC domain is required for palmitoyltransferase activity.</text>
</comment>
<evidence type="ECO:0000256" key="8">
    <source>
        <dbReference type="ARBA" id="ARBA00023315"/>
    </source>
</evidence>
<evidence type="ECO:0000256" key="1">
    <source>
        <dbReference type="ARBA" id="ARBA00004127"/>
    </source>
</evidence>
<comment type="catalytic activity">
    <reaction evidence="9 10">
        <text>L-cysteinyl-[protein] + hexadecanoyl-CoA = S-hexadecanoyl-L-cysteinyl-[protein] + CoA</text>
        <dbReference type="Rhea" id="RHEA:36683"/>
        <dbReference type="Rhea" id="RHEA-COMP:10131"/>
        <dbReference type="Rhea" id="RHEA-COMP:11032"/>
        <dbReference type="ChEBI" id="CHEBI:29950"/>
        <dbReference type="ChEBI" id="CHEBI:57287"/>
        <dbReference type="ChEBI" id="CHEBI:57379"/>
        <dbReference type="ChEBI" id="CHEBI:74151"/>
        <dbReference type="EC" id="2.3.1.225"/>
    </reaction>
</comment>
<evidence type="ECO:0000256" key="3">
    <source>
        <dbReference type="ARBA" id="ARBA00022692"/>
    </source>
</evidence>
<keyword evidence="7" id="KW-0449">Lipoprotein</keyword>
<feature type="transmembrane region" description="Helical" evidence="10">
    <location>
        <begin position="235"/>
        <end position="256"/>
    </location>
</feature>
<evidence type="ECO:0000313" key="13">
    <source>
        <dbReference type="EMBL" id="KAJ3440756.1"/>
    </source>
</evidence>
<keyword evidence="3 10" id="KW-0812">Transmembrane</keyword>
<keyword evidence="6" id="KW-0564">Palmitate</keyword>
<feature type="transmembrane region" description="Helical" evidence="10">
    <location>
        <begin position="51"/>
        <end position="70"/>
    </location>
</feature>
<accession>A0AAV7ZIM6</accession>
<evidence type="ECO:0000256" key="4">
    <source>
        <dbReference type="ARBA" id="ARBA00022989"/>
    </source>
</evidence>
<keyword evidence="5 10" id="KW-0472">Membrane</keyword>
<dbReference type="GO" id="GO:0005783">
    <property type="term" value="C:endoplasmic reticulum"/>
    <property type="evidence" value="ECO:0007669"/>
    <property type="project" value="TreeGrafter"/>
</dbReference>
<dbReference type="EMBL" id="JANTQA010000030">
    <property type="protein sequence ID" value="KAJ3440756.1"/>
    <property type="molecule type" value="Genomic_DNA"/>
</dbReference>
<dbReference type="Pfam" id="PF01529">
    <property type="entry name" value="DHHC"/>
    <property type="match status" value="1"/>
</dbReference>
<dbReference type="EC" id="2.3.1.225" evidence="10"/>
<sequence length="388" mass="46069">MEISEEITTIKYPKTEDQSPITGYRYYELHTGFNHVFCKGFIQTGPQTEKLMACFFAINFPSLILLSFTMKNICEHEKNFSWFWITLVLLILINLFLFLTAFVNPGILKRFPYYESLGKTKESVETNDQPFPWLEMQNGERSFKLKYCSTCNIYRPPRSSHSSKSNNCVLKFDHHCPWVGSDVGLRNYRFYFYFLFFVTIFSPNTLIAGIYHMVITFQKIAKDDDLDNMGIFTKGFSKCWYSLLLIIYAFFFFYYVTKLFWYHIKLISKGITTKEDRNRTYVKSRSPYNQGLWKNWKNHLFSKINPIPFSYRDFLSENEILKLRSDFKQLKSKGKLKKKSNFKKLEQKKINKNKLNTISTQNFDLDSDSEKNKNIQLESLSSEDIEKM</sequence>
<evidence type="ECO:0000256" key="10">
    <source>
        <dbReference type="RuleBase" id="RU079119"/>
    </source>
</evidence>
<protein>
    <recommendedName>
        <fullName evidence="10">Palmitoyltransferase</fullName>
        <ecNumber evidence="10">2.3.1.225</ecNumber>
    </recommendedName>
</protein>
<feature type="transmembrane region" description="Helical" evidence="10">
    <location>
        <begin position="190"/>
        <end position="215"/>
    </location>
</feature>
<dbReference type="PANTHER" id="PTHR22883">
    <property type="entry name" value="ZINC FINGER DHHC DOMAIN CONTAINING PROTEIN"/>
    <property type="match status" value="1"/>
</dbReference>
<gene>
    <name evidence="13" type="ORF">M0812_14427</name>
</gene>
<dbReference type="InterPro" id="IPR001594">
    <property type="entry name" value="Palmitoyltrfase_DHHC"/>
</dbReference>
<feature type="domain" description="Palmitoyltransferase DHHC" evidence="12">
    <location>
        <begin position="144"/>
        <end position="278"/>
    </location>
</feature>
<organism evidence="13 14">
    <name type="scientific">Anaeramoeba flamelloides</name>
    <dbReference type="NCBI Taxonomy" id="1746091"/>
    <lineage>
        <taxon>Eukaryota</taxon>
        <taxon>Metamonada</taxon>
        <taxon>Anaeramoebidae</taxon>
        <taxon>Anaeramoeba</taxon>
    </lineage>
</organism>
<evidence type="ECO:0000256" key="5">
    <source>
        <dbReference type="ARBA" id="ARBA00023136"/>
    </source>
</evidence>
<dbReference type="GO" id="GO:0019706">
    <property type="term" value="F:protein-cysteine S-palmitoyltransferase activity"/>
    <property type="evidence" value="ECO:0007669"/>
    <property type="project" value="UniProtKB-EC"/>
</dbReference>
<name>A0AAV7ZIM6_9EUKA</name>
<dbReference type="Proteomes" id="UP001146793">
    <property type="component" value="Unassembled WGS sequence"/>
</dbReference>
<keyword evidence="2 10" id="KW-0808">Transferase</keyword>
<reference evidence="13" key="1">
    <citation type="submission" date="2022-08" db="EMBL/GenBank/DDBJ databases">
        <title>Novel sulphate-reducing endosymbionts in the free-living metamonad Anaeramoeba.</title>
        <authorList>
            <person name="Jerlstrom-Hultqvist J."/>
            <person name="Cepicka I."/>
            <person name="Gallot-Lavallee L."/>
            <person name="Salas-Leiva D."/>
            <person name="Curtis B.A."/>
            <person name="Zahonova K."/>
            <person name="Pipaliya S."/>
            <person name="Dacks J."/>
            <person name="Roger A.J."/>
        </authorList>
    </citation>
    <scope>NUCLEOTIDE SEQUENCE</scope>
    <source>
        <strain evidence="13">Busselton2</strain>
    </source>
</reference>
<keyword evidence="8 10" id="KW-0012">Acyltransferase</keyword>
<dbReference type="InterPro" id="IPR039859">
    <property type="entry name" value="PFA4/ZDH16/20/ERF2-like"/>
</dbReference>
<comment type="similarity">
    <text evidence="10">Belongs to the DHHC palmitoyltransferase family.</text>
</comment>
<evidence type="ECO:0000256" key="9">
    <source>
        <dbReference type="ARBA" id="ARBA00048048"/>
    </source>
</evidence>
<evidence type="ECO:0000256" key="6">
    <source>
        <dbReference type="ARBA" id="ARBA00023139"/>
    </source>
</evidence>
<dbReference type="AlphaFoldDB" id="A0AAV7ZIM6"/>
<dbReference type="PROSITE" id="PS50216">
    <property type="entry name" value="DHHC"/>
    <property type="match status" value="1"/>
</dbReference>
<evidence type="ECO:0000259" key="12">
    <source>
        <dbReference type="Pfam" id="PF01529"/>
    </source>
</evidence>
<comment type="subcellular location">
    <subcellularLocation>
        <location evidence="1">Endomembrane system</location>
        <topology evidence="1">Multi-pass membrane protein</topology>
    </subcellularLocation>
</comment>
<feature type="transmembrane region" description="Helical" evidence="10">
    <location>
        <begin position="82"/>
        <end position="103"/>
    </location>
</feature>